<dbReference type="SUPFAM" id="SSF55205">
    <property type="entry name" value="EPT/RTPC-like"/>
    <property type="match status" value="1"/>
</dbReference>
<keyword evidence="10" id="KW-1185">Reference proteome</keyword>
<evidence type="ECO:0000256" key="7">
    <source>
        <dbReference type="HAMAP-Rule" id="MF_00210"/>
    </source>
</evidence>
<dbReference type="UniPathway" id="UPA00053">
    <property type="reaction ID" value="UER00089"/>
</dbReference>
<feature type="binding site" evidence="7">
    <location>
        <position position="24"/>
    </location>
    <ligand>
        <name>3-phosphoshikimate</name>
        <dbReference type="ChEBI" id="CHEBI:145989"/>
    </ligand>
</feature>
<proteinExistence type="inferred from homology"/>
<evidence type="ECO:0000256" key="4">
    <source>
        <dbReference type="ARBA" id="ARBA00022679"/>
    </source>
</evidence>
<evidence type="ECO:0000256" key="2">
    <source>
        <dbReference type="ARBA" id="ARBA00009948"/>
    </source>
</evidence>
<dbReference type="PANTHER" id="PTHR21090">
    <property type="entry name" value="AROM/DEHYDROQUINATE SYNTHASE"/>
    <property type="match status" value="1"/>
</dbReference>
<evidence type="ECO:0000313" key="9">
    <source>
        <dbReference type="EMBL" id="MBB6431291.1"/>
    </source>
</evidence>
<feature type="binding site" evidence="7">
    <location>
        <position position="174"/>
    </location>
    <ligand>
        <name>phosphoenolpyruvate</name>
        <dbReference type="ChEBI" id="CHEBI:58702"/>
    </ligand>
</feature>
<comment type="subcellular location">
    <subcellularLocation>
        <location evidence="7">Cytoplasm</location>
    </subcellularLocation>
</comment>
<dbReference type="CDD" id="cd01556">
    <property type="entry name" value="EPSP_synthase"/>
    <property type="match status" value="1"/>
</dbReference>
<dbReference type="GO" id="GO:0009073">
    <property type="term" value="P:aromatic amino acid family biosynthetic process"/>
    <property type="evidence" value="ECO:0007669"/>
    <property type="project" value="UniProtKB-KW"/>
</dbReference>
<reference evidence="9 10" key="1">
    <citation type="submission" date="2020-08" db="EMBL/GenBank/DDBJ databases">
        <title>Genomic Encyclopedia of Type Strains, Phase IV (KMG-IV): sequencing the most valuable type-strain genomes for metagenomic binning, comparative biology and taxonomic classification.</title>
        <authorList>
            <person name="Goeker M."/>
        </authorList>
    </citation>
    <scope>NUCLEOTIDE SEQUENCE [LARGE SCALE GENOMIC DNA]</scope>
    <source>
        <strain evidence="9 10">DSM 103725</strain>
    </source>
</reference>
<accession>A0A7X0H8P8</accession>
<dbReference type="NCBIfam" id="TIGR01356">
    <property type="entry name" value="aroA"/>
    <property type="match status" value="1"/>
</dbReference>
<comment type="pathway">
    <text evidence="1 7">Metabolic intermediate biosynthesis; chorismate biosynthesis; chorismate from D-erythrose 4-phosphate and phosphoenolpyruvate: step 6/7.</text>
</comment>
<feature type="binding site" evidence="7">
    <location>
        <position position="23"/>
    </location>
    <ligand>
        <name>3-phosphoshikimate</name>
        <dbReference type="ChEBI" id="CHEBI:145989"/>
    </ligand>
</feature>
<feature type="binding site" evidence="7">
    <location>
        <position position="96"/>
    </location>
    <ligand>
        <name>phosphoenolpyruvate</name>
        <dbReference type="ChEBI" id="CHEBI:58702"/>
    </ligand>
</feature>
<feature type="active site" description="Proton acceptor" evidence="7">
    <location>
        <position position="319"/>
    </location>
</feature>
<dbReference type="InterPro" id="IPR006264">
    <property type="entry name" value="EPSP_synthase"/>
</dbReference>
<feature type="binding site" evidence="7">
    <location>
        <position position="174"/>
    </location>
    <ligand>
        <name>3-phosphoshikimate</name>
        <dbReference type="ChEBI" id="CHEBI:145989"/>
    </ligand>
</feature>
<evidence type="ECO:0000256" key="3">
    <source>
        <dbReference type="ARBA" id="ARBA00022605"/>
    </source>
</evidence>
<dbReference type="Gene3D" id="3.65.10.10">
    <property type="entry name" value="Enolpyruvate transferase domain"/>
    <property type="match status" value="2"/>
</dbReference>
<keyword evidence="4 7" id="KW-0808">Transferase</keyword>
<keyword evidence="7" id="KW-0963">Cytoplasm</keyword>
<dbReference type="Pfam" id="PF00275">
    <property type="entry name" value="EPSP_synthase"/>
    <property type="match status" value="1"/>
</dbReference>
<feature type="binding site" evidence="7">
    <location>
        <position position="319"/>
    </location>
    <ligand>
        <name>3-phosphoshikimate</name>
        <dbReference type="ChEBI" id="CHEBI:145989"/>
    </ligand>
</feature>
<keyword evidence="5 7" id="KW-0057">Aromatic amino acid biosynthesis</keyword>
<evidence type="ECO:0000256" key="6">
    <source>
        <dbReference type="ARBA" id="ARBA00044633"/>
    </source>
</evidence>
<evidence type="ECO:0000313" key="10">
    <source>
        <dbReference type="Proteomes" id="UP000541810"/>
    </source>
</evidence>
<feature type="domain" description="Enolpyruvate transferase" evidence="8">
    <location>
        <begin position="15"/>
        <end position="438"/>
    </location>
</feature>
<sequence length="447" mass="47849">MLESLPISRLDPFDVTLRPPGSKSLTNRALLLAALAKGSSKLTGVLFADDTRRMLEALEALGFQLNIDEPNRAVTIRGKHGTIPSTEAELHLGNAGTAMRFLTAALCLGLGEYTLDGIPRMRQRPIGELVEPLLELGADIEYLGEDGYPPLKIIAEPPGMNGGFLELTPTLSSQFISAMLMIGPYLQRGLEIEFDGPVTSLPYVKMTLNLMKQFGAEFEADTGYRAVHVPTGGYRHYDYPIEPDASNASYFLAAAAVVPGSRCTVEGLGSRSLQGDAEFCDVLGRMGCGVDQKLDSTTITAPVDGQIRGVDVDLNDMPDMAQTLAVVALFGDRPTTIRNVGNLRVKETDRIAALENELIKLGASVTTIEDDITITPPAEGVAAALESLGGAEIDTYDDHRMAMAFSVAGLGASGGEGSQVVINDPSCVEKTFPDYFEFLDRLRGSSD</sequence>
<comment type="similarity">
    <text evidence="2 7">Belongs to the EPSP synthase family.</text>
</comment>
<feature type="binding site" evidence="7">
    <location>
        <position position="23"/>
    </location>
    <ligand>
        <name>phosphoenolpyruvate</name>
        <dbReference type="ChEBI" id="CHEBI:58702"/>
    </ligand>
</feature>
<dbReference type="InterPro" id="IPR036968">
    <property type="entry name" value="Enolpyruvate_Tfrase_sf"/>
</dbReference>
<feature type="binding site" evidence="7">
    <location>
        <position position="173"/>
    </location>
    <ligand>
        <name>3-phosphoshikimate</name>
        <dbReference type="ChEBI" id="CHEBI:145989"/>
    </ligand>
</feature>
<feature type="binding site" evidence="7">
    <location>
        <position position="200"/>
    </location>
    <ligand>
        <name>3-phosphoshikimate</name>
        <dbReference type="ChEBI" id="CHEBI:145989"/>
    </ligand>
</feature>
<evidence type="ECO:0000256" key="1">
    <source>
        <dbReference type="ARBA" id="ARBA00004811"/>
    </source>
</evidence>
<dbReference type="GO" id="GO:0009423">
    <property type="term" value="P:chorismate biosynthetic process"/>
    <property type="evidence" value="ECO:0007669"/>
    <property type="project" value="UniProtKB-UniRule"/>
</dbReference>
<organism evidence="9 10">
    <name type="scientific">Algisphaera agarilytica</name>
    <dbReference type="NCBI Taxonomy" id="1385975"/>
    <lineage>
        <taxon>Bacteria</taxon>
        <taxon>Pseudomonadati</taxon>
        <taxon>Planctomycetota</taxon>
        <taxon>Phycisphaerae</taxon>
        <taxon>Phycisphaerales</taxon>
        <taxon>Phycisphaeraceae</taxon>
        <taxon>Algisphaera</taxon>
    </lineage>
</organism>
<dbReference type="PIRSF" id="PIRSF000505">
    <property type="entry name" value="EPSPS"/>
    <property type="match status" value="1"/>
</dbReference>
<feature type="binding site" evidence="7">
    <location>
        <position position="346"/>
    </location>
    <ligand>
        <name>3-phosphoshikimate</name>
        <dbReference type="ChEBI" id="CHEBI:145989"/>
    </ligand>
</feature>
<feature type="binding site" evidence="7">
    <location>
        <position position="172"/>
    </location>
    <ligand>
        <name>3-phosphoshikimate</name>
        <dbReference type="ChEBI" id="CHEBI:145989"/>
    </ligand>
</feature>
<feature type="binding site" evidence="7">
    <location>
        <position position="350"/>
    </location>
    <ligand>
        <name>phosphoenolpyruvate</name>
        <dbReference type="ChEBI" id="CHEBI:58702"/>
    </ligand>
</feature>
<dbReference type="RefSeq" id="WP_184678770.1">
    <property type="nucleotide sequence ID" value="NZ_JACHGY010000001.1"/>
</dbReference>
<dbReference type="PROSITE" id="PS00885">
    <property type="entry name" value="EPSP_SYNTHASE_2"/>
    <property type="match status" value="1"/>
</dbReference>
<evidence type="ECO:0000256" key="5">
    <source>
        <dbReference type="ARBA" id="ARBA00023141"/>
    </source>
</evidence>
<comment type="subunit">
    <text evidence="7">Monomer.</text>
</comment>
<dbReference type="GO" id="GO:0003866">
    <property type="term" value="F:3-phosphoshikimate 1-carboxyvinyltransferase activity"/>
    <property type="evidence" value="ECO:0007669"/>
    <property type="project" value="UniProtKB-UniRule"/>
</dbReference>
<dbReference type="EMBL" id="JACHGY010000001">
    <property type="protein sequence ID" value="MBB6431291.1"/>
    <property type="molecule type" value="Genomic_DNA"/>
</dbReference>
<dbReference type="GO" id="GO:0005737">
    <property type="term" value="C:cytoplasm"/>
    <property type="evidence" value="ECO:0007669"/>
    <property type="project" value="UniProtKB-SubCell"/>
</dbReference>
<dbReference type="GO" id="GO:0008652">
    <property type="term" value="P:amino acid biosynthetic process"/>
    <property type="evidence" value="ECO:0007669"/>
    <property type="project" value="UniProtKB-KW"/>
</dbReference>
<feature type="binding site" evidence="7">
    <location>
        <position position="124"/>
    </location>
    <ligand>
        <name>phosphoenolpyruvate</name>
        <dbReference type="ChEBI" id="CHEBI:58702"/>
    </ligand>
</feature>
<dbReference type="InterPro" id="IPR013792">
    <property type="entry name" value="RNA3'P_cycl/enolpyr_Trfase_a/b"/>
</dbReference>
<feature type="binding site" evidence="7">
    <location>
        <position position="342"/>
    </location>
    <ligand>
        <name>3-phosphoshikimate</name>
        <dbReference type="ChEBI" id="CHEBI:145989"/>
    </ligand>
</feature>
<dbReference type="InterPro" id="IPR001986">
    <property type="entry name" value="Enolpyruvate_Tfrase_dom"/>
</dbReference>
<dbReference type="AlphaFoldDB" id="A0A7X0H8P8"/>
<name>A0A7X0H8P8_9BACT</name>
<evidence type="ECO:0000259" key="8">
    <source>
        <dbReference type="Pfam" id="PF00275"/>
    </source>
</evidence>
<dbReference type="PROSITE" id="PS00104">
    <property type="entry name" value="EPSP_SYNTHASE_1"/>
    <property type="match status" value="1"/>
</dbReference>
<protein>
    <recommendedName>
        <fullName evidence="7">3-phosphoshikimate 1-carboxyvinyltransferase</fullName>
        <ecNumber evidence="7">2.5.1.19</ecNumber>
    </recommendedName>
    <alternativeName>
        <fullName evidence="7">5-enolpyruvylshikimate-3-phosphate synthase</fullName>
        <shortName evidence="7">EPSP synthase</shortName>
        <shortName evidence="7">EPSPS</shortName>
    </alternativeName>
</protein>
<dbReference type="InterPro" id="IPR023193">
    <property type="entry name" value="EPSP_synthase_CS"/>
</dbReference>
<dbReference type="PANTHER" id="PTHR21090:SF5">
    <property type="entry name" value="PENTAFUNCTIONAL AROM POLYPEPTIDE"/>
    <property type="match status" value="1"/>
</dbReference>
<dbReference type="EC" id="2.5.1.19" evidence="7"/>
<feature type="binding site" evidence="7">
    <location>
        <position position="28"/>
    </location>
    <ligand>
        <name>3-phosphoshikimate</name>
        <dbReference type="ChEBI" id="CHEBI:145989"/>
    </ligand>
</feature>
<comment type="function">
    <text evidence="7">Catalyzes the transfer of the enolpyruvyl moiety of phosphoenolpyruvate (PEP) to the 5-hydroxyl of shikimate-3-phosphate (S3P) to produce enolpyruvyl shikimate-3-phosphate and inorganic phosphate.</text>
</comment>
<comment type="catalytic activity">
    <reaction evidence="6">
        <text>3-phosphoshikimate + phosphoenolpyruvate = 5-O-(1-carboxyvinyl)-3-phosphoshikimate + phosphate</text>
        <dbReference type="Rhea" id="RHEA:21256"/>
        <dbReference type="ChEBI" id="CHEBI:43474"/>
        <dbReference type="ChEBI" id="CHEBI:57701"/>
        <dbReference type="ChEBI" id="CHEBI:58702"/>
        <dbReference type="ChEBI" id="CHEBI:145989"/>
        <dbReference type="EC" id="2.5.1.19"/>
    </reaction>
    <physiologicalReaction direction="left-to-right" evidence="6">
        <dbReference type="Rhea" id="RHEA:21257"/>
    </physiologicalReaction>
</comment>
<feature type="binding site" evidence="7">
    <location>
        <position position="400"/>
    </location>
    <ligand>
        <name>phosphoenolpyruvate</name>
        <dbReference type="ChEBI" id="CHEBI:58702"/>
    </ligand>
</feature>
<gene>
    <name evidence="7" type="primary">aroA</name>
    <name evidence="9" type="ORF">HNQ40_003097</name>
</gene>
<comment type="caution">
    <text evidence="9">The sequence shown here is derived from an EMBL/GenBank/DDBJ whole genome shotgun (WGS) entry which is preliminary data.</text>
</comment>
<dbReference type="HAMAP" id="MF_00210">
    <property type="entry name" value="EPSP_synth"/>
    <property type="match status" value="1"/>
</dbReference>
<keyword evidence="3 7" id="KW-0028">Amino-acid biosynthesis</keyword>
<dbReference type="Proteomes" id="UP000541810">
    <property type="component" value="Unassembled WGS sequence"/>
</dbReference>
<feature type="binding site" evidence="7">
    <location>
        <position position="430"/>
    </location>
    <ligand>
        <name>phosphoenolpyruvate</name>
        <dbReference type="ChEBI" id="CHEBI:58702"/>
    </ligand>
</feature>